<name>A0A7J6UHL9_PEROL</name>
<dbReference type="Proteomes" id="UP000553632">
    <property type="component" value="Unassembled WGS sequence"/>
</dbReference>
<sequence length="107" mass="11723">QLTDVEEVGDTLEGAFKSWKRTANGPETRQQLSGILSWAEDPSSVSEARGTVLWAREYLSHLGVSLGELLIHTVGGGGDDDLVHHTLYVPFPPQCRHRCIALQICVV</sequence>
<evidence type="ECO:0000313" key="2">
    <source>
        <dbReference type="Proteomes" id="UP000553632"/>
    </source>
</evidence>
<comment type="caution">
    <text evidence="1">The sequence shown here is derived from an EMBL/GenBank/DDBJ whole genome shotgun (WGS) entry which is preliminary data.</text>
</comment>
<dbReference type="EMBL" id="JABANO010003473">
    <property type="protein sequence ID" value="KAF4756779.1"/>
    <property type="molecule type" value="Genomic_DNA"/>
</dbReference>
<accession>A0A7J6UHL9</accession>
<organism evidence="1 2">
    <name type="scientific">Perkinsus olseni</name>
    <name type="common">Perkinsus atlanticus</name>
    <dbReference type="NCBI Taxonomy" id="32597"/>
    <lineage>
        <taxon>Eukaryota</taxon>
        <taxon>Sar</taxon>
        <taxon>Alveolata</taxon>
        <taxon>Perkinsozoa</taxon>
        <taxon>Perkinsea</taxon>
        <taxon>Perkinsida</taxon>
        <taxon>Perkinsidae</taxon>
        <taxon>Perkinsus</taxon>
    </lineage>
</organism>
<keyword evidence="2" id="KW-1185">Reference proteome</keyword>
<feature type="non-terminal residue" evidence="1">
    <location>
        <position position="1"/>
    </location>
</feature>
<reference evidence="1 2" key="1">
    <citation type="submission" date="2020-04" db="EMBL/GenBank/DDBJ databases">
        <title>Perkinsus olseni comparative genomics.</title>
        <authorList>
            <person name="Bogema D.R."/>
        </authorList>
    </citation>
    <scope>NUCLEOTIDE SEQUENCE [LARGE SCALE GENOMIC DNA]</scope>
    <source>
        <strain evidence="1 2">ATCC PRA-207</strain>
    </source>
</reference>
<dbReference type="AlphaFoldDB" id="A0A7J6UHL9"/>
<proteinExistence type="predicted"/>
<evidence type="ECO:0000313" key="1">
    <source>
        <dbReference type="EMBL" id="KAF4756779.1"/>
    </source>
</evidence>
<protein>
    <submittedName>
        <fullName evidence="1">Uncharacterized protein</fullName>
    </submittedName>
</protein>
<gene>
    <name evidence="1" type="ORF">FOZ63_022951</name>
</gene>
<feature type="non-terminal residue" evidence="1">
    <location>
        <position position="107"/>
    </location>
</feature>